<name>A0A4P9K4H7_9GAMM</name>
<feature type="transmembrane region" description="Helical" evidence="1">
    <location>
        <begin position="105"/>
        <end position="130"/>
    </location>
</feature>
<gene>
    <name evidence="2" type="ORF">FE785_01020</name>
</gene>
<feature type="transmembrane region" description="Helical" evidence="1">
    <location>
        <begin position="20"/>
        <end position="40"/>
    </location>
</feature>
<protein>
    <recommendedName>
        <fullName evidence="4">Tripartite ATP-independent transporter, DctQ component</fullName>
    </recommendedName>
</protein>
<organism evidence="2 3">
    <name type="scientific">Thiomicrorhabdus sediminis</name>
    <dbReference type="NCBI Taxonomy" id="2580412"/>
    <lineage>
        <taxon>Bacteria</taxon>
        <taxon>Pseudomonadati</taxon>
        <taxon>Pseudomonadota</taxon>
        <taxon>Gammaproteobacteria</taxon>
        <taxon>Thiotrichales</taxon>
        <taxon>Piscirickettsiaceae</taxon>
        <taxon>Thiomicrorhabdus</taxon>
    </lineage>
</organism>
<dbReference type="KEGG" id="thig:FE785_01020"/>
<dbReference type="Proteomes" id="UP000304864">
    <property type="component" value="Chromosome"/>
</dbReference>
<reference evidence="2 3" key="1">
    <citation type="submission" date="2019-05" db="EMBL/GenBank/DDBJ databases">
        <title>Thiomicrorhabdus sediminis sp. nov, a novel sulfur-oxidizing bacterium isolated from coastal sediment.</title>
        <authorList>
            <person name="Liu X."/>
        </authorList>
    </citation>
    <scope>NUCLEOTIDE SEQUENCE [LARGE SCALE GENOMIC DNA]</scope>
    <source>
        <strain evidence="2 3">G1</strain>
    </source>
</reference>
<dbReference type="RefSeq" id="WP_138563545.1">
    <property type="nucleotide sequence ID" value="NZ_CP040602.1"/>
</dbReference>
<keyword evidence="1" id="KW-0812">Transmembrane</keyword>
<dbReference type="OrthoDB" id="5616473at2"/>
<dbReference type="EMBL" id="CP040602">
    <property type="protein sequence ID" value="QCU89310.1"/>
    <property type="molecule type" value="Genomic_DNA"/>
</dbReference>
<accession>A0A4P9K4H7</accession>
<keyword evidence="3" id="KW-1185">Reference proteome</keyword>
<keyword evidence="1" id="KW-1133">Transmembrane helix</keyword>
<evidence type="ECO:0000313" key="3">
    <source>
        <dbReference type="Proteomes" id="UP000304864"/>
    </source>
</evidence>
<evidence type="ECO:0008006" key="4">
    <source>
        <dbReference type="Google" id="ProtNLM"/>
    </source>
</evidence>
<keyword evidence="1" id="KW-0472">Membrane</keyword>
<proteinExistence type="predicted"/>
<evidence type="ECO:0000313" key="2">
    <source>
        <dbReference type="EMBL" id="QCU89310.1"/>
    </source>
</evidence>
<feature type="transmembrane region" description="Helical" evidence="1">
    <location>
        <begin position="52"/>
        <end position="76"/>
    </location>
</feature>
<evidence type="ECO:0000256" key="1">
    <source>
        <dbReference type="SAM" id="Phobius"/>
    </source>
</evidence>
<sequence>MSLEQFNAHQQDVRNRADSLTKAIFILSGGALSISIGLFINNQEIPQNITSILGYSWWSLTTAIISLTIMLFLVIARDYLFGERWRKELSGLIDNANKNTSVIDFFIWVLALCGLITFISGYVGLTYCAIQLI</sequence>
<dbReference type="AlphaFoldDB" id="A0A4P9K4H7"/>